<dbReference type="EMBL" id="CP002352">
    <property type="protein sequence ID" value="ADV43291.1"/>
    <property type="molecule type" value="Genomic_DNA"/>
</dbReference>
<evidence type="ECO:0000256" key="7">
    <source>
        <dbReference type="ARBA" id="ARBA00023237"/>
    </source>
</evidence>
<accession>E6STZ0</accession>
<dbReference type="InterPro" id="IPR003423">
    <property type="entry name" value="OMP_efflux"/>
</dbReference>
<evidence type="ECO:0000256" key="1">
    <source>
        <dbReference type="ARBA" id="ARBA00004442"/>
    </source>
</evidence>
<dbReference type="Proteomes" id="UP000008630">
    <property type="component" value="Chromosome"/>
</dbReference>
<comment type="subcellular location">
    <subcellularLocation>
        <location evidence="1">Cell outer membrane</location>
    </subcellularLocation>
</comment>
<evidence type="ECO:0000256" key="5">
    <source>
        <dbReference type="ARBA" id="ARBA00022692"/>
    </source>
</evidence>
<dbReference type="GO" id="GO:0015288">
    <property type="term" value="F:porin activity"/>
    <property type="evidence" value="ECO:0007669"/>
    <property type="project" value="TreeGrafter"/>
</dbReference>
<reference key="1">
    <citation type="submission" date="2010-11" db="EMBL/GenBank/DDBJ databases">
        <title>The complete genome of Bacteroides helcogenes P 36-108.</title>
        <authorList>
            <consortium name="US DOE Joint Genome Institute (JGI-PGF)"/>
            <person name="Lucas S."/>
            <person name="Copeland A."/>
            <person name="Lapidus A."/>
            <person name="Bruce D."/>
            <person name="Goodwin L."/>
            <person name="Pitluck S."/>
            <person name="Kyrpides N."/>
            <person name="Mavromatis K."/>
            <person name="Ivanova N."/>
            <person name="Zeytun A."/>
            <person name="Brettin T."/>
            <person name="Detter J.C."/>
            <person name="Tapia R."/>
            <person name="Han C."/>
            <person name="Land M."/>
            <person name="Hauser L."/>
            <person name="Markowitz V."/>
            <person name="Cheng J.-F."/>
            <person name="Hugenholtz P."/>
            <person name="Woyke T."/>
            <person name="Wu D."/>
            <person name="Gronow S."/>
            <person name="Wellnitz S."/>
            <person name="Brambilla E."/>
            <person name="Klenk H.-P."/>
            <person name="Eisen J.A."/>
        </authorList>
    </citation>
    <scope>NUCLEOTIDE SEQUENCE</scope>
    <source>
        <strain>P 36-108</strain>
    </source>
</reference>
<name>E6STZ0_BACT6</name>
<dbReference type="HOGENOM" id="CLU_012817_14_4_10"/>
<dbReference type="OrthoDB" id="9791261at2"/>
<dbReference type="eggNOG" id="COG1538">
    <property type="taxonomic scope" value="Bacteria"/>
</dbReference>
<dbReference type="SUPFAM" id="SSF56954">
    <property type="entry name" value="Outer membrane efflux proteins (OEP)"/>
    <property type="match status" value="1"/>
</dbReference>
<dbReference type="GO" id="GO:0009279">
    <property type="term" value="C:cell outer membrane"/>
    <property type="evidence" value="ECO:0007669"/>
    <property type="project" value="UniProtKB-SubCell"/>
</dbReference>
<keyword evidence="5" id="KW-0812">Transmembrane</keyword>
<keyword evidence="9" id="KW-1185">Reference proteome</keyword>
<keyword evidence="7" id="KW-0998">Cell outer membrane</keyword>
<dbReference type="Gene3D" id="1.20.1600.10">
    <property type="entry name" value="Outer membrane efflux proteins (OEP)"/>
    <property type="match status" value="1"/>
</dbReference>
<dbReference type="Pfam" id="PF02321">
    <property type="entry name" value="OEP"/>
    <property type="match status" value="1"/>
</dbReference>
<organism evidence="8 9">
    <name type="scientific">Bacteroides helcogenes (strain ATCC 35417 / DSM 20613 / JCM 6297 / CCUG 15421 / P 36-108)</name>
    <dbReference type="NCBI Taxonomy" id="693979"/>
    <lineage>
        <taxon>Bacteria</taxon>
        <taxon>Pseudomonadati</taxon>
        <taxon>Bacteroidota</taxon>
        <taxon>Bacteroidia</taxon>
        <taxon>Bacteroidales</taxon>
        <taxon>Bacteroidaceae</taxon>
        <taxon>Bacteroides</taxon>
    </lineage>
</organism>
<dbReference type="PATRIC" id="fig|693979.3.peg.1362"/>
<evidence type="ECO:0000256" key="3">
    <source>
        <dbReference type="ARBA" id="ARBA00022448"/>
    </source>
</evidence>
<dbReference type="GO" id="GO:1990281">
    <property type="term" value="C:efflux pump complex"/>
    <property type="evidence" value="ECO:0007669"/>
    <property type="project" value="TreeGrafter"/>
</dbReference>
<comment type="similarity">
    <text evidence="2">Belongs to the outer membrane factor (OMF) (TC 1.B.17) family.</text>
</comment>
<dbReference type="AlphaFoldDB" id="E6STZ0"/>
<evidence type="ECO:0000256" key="6">
    <source>
        <dbReference type="ARBA" id="ARBA00023136"/>
    </source>
</evidence>
<dbReference type="STRING" id="693979.Bache_1283"/>
<keyword evidence="3" id="KW-0813">Transport</keyword>
<reference evidence="8 9" key="2">
    <citation type="journal article" date="2011" name="Stand. Genomic Sci.">
        <title>Complete genome sequence of Bacteroides helcogenes type strain (P 36-108).</title>
        <authorList>
            <person name="Pati A."/>
            <person name="Gronow S."/>
            <person name="Zeytun A."/>
            <person name="Lapidus A."/>
            <person name="Nolan M."/>
            <person name="Hammon N."/>
            <person name="Deshpande S."/>
            <person name="Cheng J.F."/>
            <person name="Tapia R."/>
            <person name="Han C."/>
            <person name="Goodwin L."/>
            <person name="Pitluck S."/>
            <person name="Liolios K."/>
            <person name="Pagani I."/>
            <person name="Ivanova N."/>
            <person name="Mavromatis K."/>
            <person name="Chen A."/>
            <person name="Palaniappan K."/>
            <person name="Land M."/>
            <person name="Hauser L."/>
            <person name="Chang Y.J."/>
            <person name="Jeffries C.D."/>
            <person name="Detter J.C."/>
            <person name="Brambilla E."/>
            <person name="Rohde M."/>
            <person name="Goker M."/>
            <person name="Woyke T."/>
            <person name="Bristow J."/>
            <person name="Eisen J.A."/>
            <person name="Markowitz V."/>
            <person name="Hugenholtz P."/>
            <person name="Kyrpides N.C."/>
            <person name="Klenk H.P."/>
            <person name="Lucas S."/>
        </authorList>
    </citation>
    <scope>NUCLEOTIDE SEQUENCE [LARGE SCALE GENOMIC DNA]</scope>
    <source>
        <strain evidence="9">ATCC 35417 / DSM 20613 / JCM 6297 / CCUG 15421 / P 36-108</strain>
    </source>
</reference>
<dbReference type="PANTHER" id="PTHR30026">
    <property type="entry name" value="OUTER MEMBRANE PROTEIN TOLC"/>
    <property type="match status" value="1"/>
</dbReference>
<protein>
    <submittedName>
        <fullName evidence="8">Outer membrane efflux protein</fullName>
    </submittedName>
</protein>
<dbReference type="GO" id="GO:0015562">
    <property type="term" value="F:efflux transmembrane transporter activity"/>
    <property type="evidence" value="ECO:0007669"/>
    <property type="project" value="InterPro"/>
</dbReference>
<evidence type="ECO:0000256" key="2">
    <source>
        <dbReference type="ARBA" id="ARBA00007613"/>
    </source>
</evidence>
<evidence type="ECO:0000256" key="4">
    <source>
        <dbReference type="ARBA" id="ARBA00022452"/>
    </source>
</evidence>
<keyword evidence="4" id="KW-1134">Transmembrane beta strand</keyword>
<sequence>MRTNNIYILFLSVMLAVPFTGLRAQTDTMYPPRQNLTFGAYLNRVGKQNLEYLASQLNVSIAEAELAAARVLPDPLFNFEGNKETYKLGLSCSLELGKRCARVKLMRSQSELEKLALEQGFQVLRAQATELYLDAILQRELLKVKESSYRYMVSLSRSDSLRCVLGEIAENDARQSRVEAMNLLNEVYDQESAYHSSLVGLNRFMGMAADTLSVPLENWGNQERDFALASLLELGKANRIDLLVASKNVDVNSQAYKLTCAGRRPDIGLSLSYEREWKSLLPQARYATVGVSVPLLFSTINKGAVKSAKYRIDQAVVMQKNVELQIQAEITHAWFVFEAERKKVAQYRSGVLEESLKVLDSVIYKYRHGETSILDVLMAQRAYNEIRQNYLKTINGYVVALVALEKSCGVWDICF</sequence>
<evidence type="ECO:0000313" key="8">
    <source>
        <dbReference type="EMBL" id="ADV43291.1"/>
    </source>
</evidence>
<dbReference type="RefSeq" id="WP_013546885.1">
    <property type="nucleotide sequence ID" value="NC_014933.1"/>
</dbReference>
<dbReference type="KEGG" id="bhl:Bache_1283"/>
<proteinExistence type="inferred from homology"/>
<dbReference type="InterPro" id="IPR051906">
    <property type="entry name" value="TolC-like"/>
</dbReference>
<gene>
    <name evidence="8" type="ordered locus">Bache_1283</name>
</gene>
<evidence type="ECO:0000313" key="9">
    <source>
        <dbReference type="Proteomes" id="UP000008630"/>
    </source>
</evidence>
<keyword evidence="6" id="KW-0472">Membrane</keyword>
<dbReference type="PANTHER" id="PTHR30026:SF20">
    <property type="entry name" value="OUTER MEMBRANE PROTEIN TOLC"/>
    <property type="match status" value="1"/>
</dbReference>